<feature type="region of interest" description="Disordered" evidence="1">
    <location>
        <begin position="233"/>
        <end position="255"/>
    </location>
</feature>
<gene>
    <name evidence="2" type="primary">pol_2838</name>
    <name evidence="2" type="ORF">TNCV_1090251</name>
</gene>
<dbReference type="Gene3D" id="2.40.70.10">
    <property type="entry name" value="Acid Proteases"/>
    <property type="match status" value="1"/>
</dbReference>
<sequence length="506" mass="57624">MLATELGLAPSDNLKIIELKDLITNCDRYDEEFVKDVLSVIVEERTATEKQKAAELEEKQKAVVVAQQREREFELEKIKSQLEMQKLSQAPVTSQQLENPKLELNRIIPRFDSKEDEMGLYLTIFERQVKFLNIPEKTWTAYLIGSLPPDIAQLIAREDEDDAQNYGKKNSSKYHFLDIWADLNDPLELADKLDAYDNLRPGMKSNSHTHTHTNQTFKKIEEFRKPFPLKKNQPVGGSHEYHSSGPSRTVPRFPGYKTEGRNPIRCYGCGTPGVIKSKCPKCMRANEMETAVNCMTLFNLNSNLYPTSVIVLKIFGEKIAVCADTGASHTIAGEKMFKFLQEHDVTFTNKRISFMMAYGIRQTIMALSTVVDLYIEGKVIAIEFLVLPDAKKNKTLLGLDFLNATGIVLDVQGGKRHFSGNPRKQYKFFKKTLEDITLELRKDEGKNLSPEQARKINILLDRNEACFQPGREPTPYIQHRIGTSDPPPNSNVSLQNESRKERGFEV</sequence>
<reference evidence="2" key="1">
    <citation type="submission" date="2020-08" db="EMBL/GenBank/DDBJ databases">
        <title>Multicomponent nature underlies the extraordinary mechanical properties of spider dragline silk.</title>
        <authorList>
            <person name="Kono N."/>
            <person name="Nakamura H."/>
            <person name="Mori M."/>
            <person name="Yoshida Y."/>
            <person name="Ohtoshi R."/>
            <person name="Malay A.D."/>
            <person name="Moran D.A.P."/>
            <person name="Tomita M."/>
            <person name="Numata K."/>
            <person name="Arakawa K."/>
        </authorList>
    </citation>
    <scope>NUCLEOTIDE SEQUENCE</scope>
</reference>
<proteinExistence type="predicted"/>
<dbReference type="Pfam" id="PF13975">
    <property type="entry name" value="gag-asp_proteas"/>
    <property type="match status" value="1"/>
</dbReference>
<dbReference type="EMBL" id="BMAU01021343">
    <property type="protein sequence ID" value="GFY17251.1"/>
    <property type="molecule type" value="Genomic_DNA"/>
</dbReference>
<keyword evidence="3" id="KW-1185">Reference proteome</keyword>
<dbReference type="SUPFAM" id="SSF50630">
    <property type="entry name" value="Acid proteases"/>
    <property type="match status" value="1"/>
</dbReference>
<feature type="compositionally biased region" description="Basic and acidic residues" evidence="1">
    <location>
        <begin position="497"/>
        <end position="506"/>
    </location>
</feature>
<dbReference type="Proteomes" id="UP000887159">
    <property type="component" value="Unassembled WGS sequence"/>
</dbReference>
<organism evidence="2 3">
    <name type="scientific">Trichonephila clavipes</name>
    <name type="common">Golden silk orbweaver</name>
    <name type="synonym">Nephila clavipes</name>
    <dbReference type="NCBI Taxonomy" id="2585209"/>
    <lineage>
        <taxon>Eukaryota</taxon>
        <taxon>Metazoa</taxon>
        <taxon>Ecdysozoa</taxon>
        <taxon>Arthropoda</taxon>
        <taxon>Chelicerata</taxon>
        <taxon>Arachnida</taxon>
        <taxon>Araneae</taxon>
        <taxon>Araneomorphae</taxon>
        <taxon>Entelegynae</taxon>
        <taxon>Araneoidea</taxon>
        <taxon>Nephilidae</taxon>
        <taxon>Trichonephila</taxon>
    </lineage>
</organism>
<evidence type="ECO:0000313" key="3">
    <source>
        <dbReference type="Proteomes" id="UP000887159"/>
    </source>
</evidence>
<dbReference type="AlphaFoldDB" id="A0A8X6SS42"/>
<dbReference type="PANTHER" id="PTHR46888:SF1">
    <property type="entry name" value="RIBONUCLEASE H"/>
    <property type="match status" value="1"/>
</dbReference>
<evidence type="ECO:0000313" key="2">
    <source>
        <dbReference type="EMBL" id="GFY17251.1"/>
    </source>
</evidence>
<feature type="region of interest" description="Disordered" evidence="1">
    <location>
        <begin position="480"/>
        <end position="506"/>
    </location>
</feature>
<name>A0A8X6SS42_TRICX</name>
<comment type="caution">
    <text evidence="2">The sequence shown here is derived from an EMBL/GenBank/DDBJ whole genome shotgun (WGS) entry which is preliminary data.</text>
</comment>
<evidence type="ECO:0000256" key="1">
    <source>
        <dbReference type="SAM" id="MobiDB-lite"/>
    </source>
</evidence>
<protein>
    <submittedName>
        <fullName evidence="2">Retrovirus-related Pol polyprotein from transposon 297</fullName>
    </submittedName>
</protein>
<dbReference type="PANTHER" id="PTHR46888">
    <property type="entry name" value="ZINC KNUCKLE DOMAINCONTAINING PROTEIN-RELATED"/>
    <property type="match status" value="1"/>
</dbReference>
<dbReference type="InterPro" id="IPR021109">
    <property type="entry name" value="Peptidase_aspartic_dom_sf"/>
</dbReference>
<accession>A0A8X6SS42</accession>